<protein>
    <submittedName>
        <fullName evidence="1">Uncharacterized protein</fullName>
    </submittedName>
</protein>
<evidence type="ECO:0000313" key="2">
    <source>
        <dbReference type="Proteomes" id="UP001476950"/>
    </source>
</evidence>
<reference evidence="1 2" key="1">
    <citation type="submission" date="2022-04" db="EMBL/GenBank/DDBJ databases">
        <title>Positive selection, recombination, and allopatry shape intraspecific diversity of widespread and dominant cyanobacteria.</title>
        <authorList>
            <person name="Wei J."/>
            <person name="Shu W."/>
            <person name="Hu C."/>
        </authorList>
    </citation>
    <scope>NUCLEOTIDE SEQUENCE [LARGE SCALE GENOMIC DNA]</scope>
    <source>
        <strain evidence="1 2">AS-A4</strain>
    </source>
</reference>
<dbReference type="EMBL" id="JAMPLM010000043">
    <property type="protein sequence ID" value="MEP1061743.1"/>
    <property type="molecule type" value="Genomic_DNA"/>
</dbReference>
<dbReference type="RefSeq" id="WP_190451724.1">
    <property type="nucleotide sequence ID" value="NZ_JAMPLM010000043.1"/>
</dbReference>
<keyword evidence="2" id="KW-1185">Reference proteome</keyword>
<sequence>MSYELFVFDSAVSPIKYDEFLSWFGEQTEWEKSQSYDDPEVLSAALRAWFLDIIVDFPAMNGAYANNDLPDDKAAVTDYTLGSTLIYAVFPWSKRQEAYEATFRLAAKHQLGFFDVNSETSKVWLPDSNGNLILAHSN</sequence>
<gene>
    <name evidence="1" type="ORF">NDI38_25555</name>
</gene>
<organism evidence="1 2">
    <name type="scientific">Stenomitos frigidus AS-A4</name>
    <dbReference type="NCBI Taxonomy" id="2933935"/>
    <lineage>
        <taxon>Bacteria</taxon>
        <taxon>Bacillati</taxon>
        <taxon>Cyanobacteriota</taxon>
        <taxon>Cyanophyceae</taxon>
        <taxon>Leptolyngbyales</taxon>
        <taxon>Leptolyngbyaceae</taxon>
        <taxon>Stenomitos</taxon>
    </lineage>
</organism>
<proteinExistence type="predicted"/>
<comment type="caution">
    <text evidence="1">The sequence shown here is derived from an EMBL/GenBank/DDBJ whole genome shotgun (WGS) entry which is preliminary data.</text>
</comment>
<name>A0ABV0KR75_9CYAN</name>
<dbReference type="Proteomes" id="UP001476950">
    <property type="component" value="Unassembled WGS sequence"/>
</dbReference>
<evidence type="ECO:0000313" key="1">
    <source>
        <dbReference type="EMBL" id="MEP1061743.1"/>
    </source>
</evidence>
<accession>A0ABV0KR75</accession>